<reference evidence="1" key="1">
    <citation type="submission" date="2023-09" db="EMBL/GenBank/DDBJ databases">
        <authorList>
            <consortium name="CW5 consortium"/>
            <person name="Lu C.-W."/>
        </authorList>
    </citation>
    <scope>NUCLEOTIDE SEQUENCE</scope>
    <source>
        <strain evidence="1">KPS</strain>
    </source>
</reference>
<protein>
    <recommendedName>
        <fullName evidence="3">Flagellar assembly protein FliH</fullName>
    </recommendedName>
</protein>
<sequence length="46" mass="4981">MRGDAGIGPGGMVVESRDGMVDNTIETRRRIIEEVLAGLTLPEDRP</sequence>
<gene>
    <name evidence="1" type="ORF">KPS_002657</name>
</gene>
<dbReference type="EMBL" id="CP133659">
    <property type="protein sequence ID" value="WMW64610.1"/>
    <property type="molecule type" value="Genomic_DNA"/>
</dbReference>
<name>A0ABY9QYL0_9BACT</name>
<accession>A0ABY9QYL0</accession>
<dbReference type="Proteomes" id="UP001180616">
    <property type="component" value="Chromosome"/>
</dbReference>
<organism evidence="1 2">
    <name type="scientific">Nitratidesulfovibrio liaohensis</name>
    <dbReference type="NCBI Taxonomy" id="2604158"/>
    <lineage>
        <taxon>Bacteria</taxon>
        <taxon>Pseudomonadati</taxon>
        <taxon>Thermodesulfobacteriota</taxon>
        <taxon>Desulfovibrionia</taxon>
        <taxon>Desulfovibrionales</taxon>
        <taxon>Desulfovibrionaceae</taxon>
        <taxon>Nitratidesulfovibrio</taxon>
    </lineage>
</organism>
<keyword evidence="2" id="KW-1185">Reference proteome</keyword>
<proteinExistence type="predicted"/>
<evidence type="ECO:0000313" key="2">
    <source>
        <dbReference type="Proteomes" id="UP001180616"/>
    </source>
</evidence>
<evidence type="ECO:0008006" key="3">
    <source>
        <dbReference type="Google" id="ProtNLM"/>
    </source>
</evidence>
<evidence type="ECO:0000313" key="1">
    <source>
        <dbReference type="EMBL" id="WMW64610.1"/>
    </source>
</evidence>